<dbReference type="Pfam" id="PF01569">
    <property type="entry name" value="PAP2"/>
    <property type="match status" value="1"/>
</dbReference>
<gene>
    <name evidence="3" type="ORF">GJU41_00870</name>
</gene>
<feature type="transmembrane region" description="Helical" evidence="1">
    <location>
        <begin position="95"/>
        <end position="112"/>
    </location>
</feature>
<keyword evidence="4" id="KW-1185">Reference proteome</keyword>
<dbReference type="Proteomes" id="UP000441585">
    <property type="component" value="Unassembled WGS sequence"/>
</dbReference>
<dbReference type="SMART" id="SM00014">
    <property type="entry name" value="acidPPc"/>
    <property type="match status" value="1"/>
</dbReference>
<protein>
    <submittedName>
        <fullName evidence="3">Phosphatase PAP2 family protein</fullName>
    </submittedName>
</protein>
<feature type="transmembrane region" description="Helical" evidence="1">
    <location>
        <begin position="192"/>
        <end position="210"/>
    </location>
</feature>
<sequence>MKNDAQERMSKTFIMYSILLIGAFSFIFIEFADEVIEMELKSFDNPIIQYIHGMRTPMLGQIMAGITSLGSVTGIMIGMSIALIVLFINRQWWEGLFLIVAVSGSSLLNYYLKWMFKRDRPTFNPLITEDGYSFPSGHSMVSFSFIGILAYLITLMVKKKSLKVLIMASFFFIVFLIGFSRIYLGVHYPSDVIAGFAAGGAWLVICIVALKFKAKI</sequence>
<dbReference type="PANTHER" id="PTHR14969">
    <property type="entry name" value="SPHINGOSINE-1-PHOSPHATE PHOSPHOHYDROLASE"/>
    <property type="match status" value="1"/>
</dbReference>
<feature type="domain" description="Phosphatidic acid phosphatase type 2/haloperoxidase" evidence="2">
    <location>
        <begin position="94"/>
        <end position="207"/>
    </location>
</feature>
<dbReference type="AlphaFoldDB" id="A0A6I2M4K6"/>
<dbReference type="EMBL" id="WKKF01000001">
    <property type="protein sequence ID" value="MRX52507.1"/>
    <property type="molecule type" value="Genomic_DNA"/>
</dbReference>
<comment type="caution">
    <text evidence="3">The sequence shown here is derived from an EMBL/GenBank/DDBJ whole genome shotgun (WGS) entry which is preliminary data.</text>
</comment>
<dbReference type="InterPro" id="IPR000326">
    <property type="entry name" value="PAP2/HPO"/>
</dbReference>
<organism evidence="3 4">
    <name type="scientific">Metabacillus idriensis</name>
    <dbReference type="NCBI Taxonomy" id="324768"/>
    <lineage>
        <taxon>Bacteria</taxon>
        <taxon>Bacillati</taxon>
        <taxon>Bacillota</taxon>
        <taxon>Bacilli</taxon>
        <taxon>Bacillales</taxon>
        <taxon>Bacillaceae</taxon>
        <taxon>Metabacillus</taxon>
    </lineage>
</organism>
<accession>A0A6I2M4K6</accession>
<keyword evidence="1" id="KW-1133">Transmembrane helix</keyword>
<proteinExistence type="predicted"/>
<dbReference type="CDD" id="cd03392">
    <property type="entry name" value="PAP2_like_2"/>
    <property type="match status" value="1"/>
</dbReference>
<name>A0A6I2M4K6_9BACI</name>
<dbReference type="Gene3D" id="1.20.144.10">
    <property type="entry name" value="Phosphatidic acid phosphatase type 2/haloperoxidase"/>
    <property type="match status" value="2"/>
</dbReference>
<dbReference type="SUPFAM" id="SSF48317">
    <property type="entry name" value="Acid phosphatase/Vanadium-dependent haloperoxidase"/>
    <property type="match status" value="1"/>
</dbReference>
<evidence type="ECO:0000256" key="1">
    <source>
        <dbReference type="SAM" id="Phobius"/>
    </source>
</evidence>
<keyword evidence="1" id="KW-0812">Transmembrane</keyword>
<feature type="transmembrane region" description="Helical" evidence="1">
    <location>
        <begin position="164"/>
        <end position="186"/>
    </location>
</feature>
<dbReference type="RefSeq" id="WP_154317848.1">
    <property type="nucleotide sequence ID" value="NZ_CAJFZX010000002.1"/>
</dbReference>
<evidence type="ECO:0000313" key="3">
    <source>
        <dbReference type="EMBL" id="MRX52507.1"/>
    </source>
</evidence>
<feature type="transmembrane region" description="Helical" evidence="1">
    <location>
        <begin position="132"/>
        <end position="152"/>
    </location>
</feature>
<feature type="transmembrane region" description="Helical" evidence="1">
    <location>
        <begin position="12"/>
        <end position="32"/>
    </location>
</feature>
<keyword evidence="1" id="KW-0472">Membrane</keyword>
<dbReference type="PANTHER" id="PTHR14969:SF13">
    <property type="entry name" value="AT30094P"/>
    <property type="match status" value="1"/>
</dbReference>
<evidence type="ECO:0000313" key="4">
    <source>
        <dbReference type="Proteomes" id="UP000441585"/>
    </source>
</evidence>
<feature type="transmembrane region" description="Helical" evidence="1">
    <location>
        <begin position="62"/>
        <end position="88"/>
    </location>
</feature>
<evidence type="ECO:0000259" key="2">
    <source>
        <dbReference type="SMART" id="SM00014"/>
    </source>
</evidence>
<dbReference type="InterPro" id="IPR036938">
    <property type="entry name" value="PAP2/HPO_sf"/>
</dbReference>
<reference evidence="3 4" key="1">
    <citation type="submission" date="2019-11" db="EMBL/GenBank/DDBJ databases">
        <title>Bacillus idriensis genome.</title>
        <authorList>
            <person name="Konopka E.N."/>
            <person name="Newman J.D."/>
        </authorList>
    </citation>
    <scope>NUCLEOTIDE SEQUENCE [LARGE SCALE GENOMIC DNA]</scope>
    <source>
        <strain evidence="3 4">DSM 19097</strain>
    </source>
</reference>